<dbReference type="InterPro" id="IPR004358">
    <property type="entry name" value="Sig_transdc_His_kin-like_C"/>
</dbReference>
<evidence type="ECO:0000256" key="2">
    <source>
        <dbReference type="ARBA" id="ARBA00012438"/>
    </source>
</evidence>
<dbReference type="GO" id="GO:0005524">
    <property type="term" value="F:ATP binding"/>
    <property type="evidence" value="ECO:0007669"/>
    <property type="project" value="UniProtKB-KW"/>
</dbReference>
<keyword evidence="7" id="KW-1185">Reference proteome</keyword>
<evidence type="ECO:0000259" key="5">
    <source>
        <dbReference type="PROSITE" id="PS50109"/>
    </source>
</evidence>
<gene>
    <name evidence="6" type="ORF">LVJ94_06915</name>
</gene>
<dbReference type="Gene3D" id="3.30.565.10">
    <property type="entry name" value="Histidine kinase-like ATPase, C-terminal domain"/>
    <property type="match status" value="1"/>
</dbReference>
<dbReference type="EMBL" id="CP089983">
    <property type="protein sequence ID" value="WXB06966.1"/>
    <property type="molecule type" value="Genomic_DNA"/>
</dbReference>
<protein>
    <recommendedName>
        <fullName evidence="2">histidine kinase</fullName>
        <ecNumber evidence="2">2.7.13.3</ecNumber>
    </recommendedName>
</protein>
<dbReference type="PANTHER" id="PTHR43065">
    <property type="entry name" value="SENSOR HISTIDINE KINASE"/>
    <property type="match status" value="1"/>
</dbReference>
<dbReference type="SUPFAM" id="SSF55874">
    <property type="entry name" value="ATPase domain of HSP90 chaperone/DNA topoisomerase II/histidine kinase"/>
    <property type="match status" value="1"/>
</dbReference>
<feature type="chain" id="PRO_5046135211" description="histidine kinase" evidence="4">
    <location>
        <begin position="23"/>
        <end position="423"/>
    </location>
</feature>
<feature type="transmembrane region" description="Helical" evidence="3">
    <location>
        <begin position="35"/>
        <end position="57"/>
    </location>
</feature>
<feature type="transmembrane region" description="Helical" evidence="3">
    <location>
        <begin position="88"/>
        <end position="111"/>
    </location>
</feature>
<evidence type="ECO:0000256" key="3">
    <source>
        <dbReference type="SAM" id="Phobius"/>
    </source>
</evidence>
<dbReference type="PROSITE" id="PS51257">
    <property type="entry name" value="PROKAR_LIPOPROTEIN"/>
    <property type="match status" value="1"/>
</dbReference>
<dbReference type="Pfam" id="PF02518">
    <property type="entry name" value="HATPase_c"/>
    <property type="match status" value="1"/>
</dbReference>
<evidence type="ECO:0000313" key="7">
    <source>
        <dbReference type="Proteomes" id="UP001374803"/>
    </source>
</evidence>
<evidence type="ECO:0000256" key="4">
    <source>
        <dbReference type="SAM" id="SignalP"/>
    </source>
</evidence>
<organism evidence="6 7">
    <name type="scientific">Pendulispora rubella</name>
    <dbReference type="NCBI Taxonomy" id="2741070"/>
    <lineage>
        <taxon>Bacteria</taxon>
        <taxon>Pseudomonadati</taxon>
        <taxon>Myxococcota</taxon>
        <taxon>Myxococcia</taxon>
        <taxon>Myxococcales</taxon>
        <taxon>Sorangiineae</taxon>
        <taxon>Pendulisporaceae</taxon>
        <taxon>Pendulispora</taxon>
    </lineage>
</organism>
<dbReference type="Proteomes" id="UP001374803">
    <property type="component" value="Chromosome"/>
</dbReference>
<dbReference type="InterPro" id="IPR036890">
    <property type="entry name" value="HATPase_C_sf"/>
</dbReference>
<dbReference type="InterPro" id="IPR035965">
    <property type="entry name" value="PAS-like_dom_sf"/>
</dbReference>
<dbReference type="Gene3D" id="3.30.450.20">
    <property type="entry name" value="PAS domain"/>
    <property type="match status" value="1"/>
</dbReference>
<feature type="domain" description="Histidine kinase" evidence="5">
    <location>
        <begin position="206"/>
        <end position="409"/>
    </location>
</feature>
<keyword evidence="6" id="KW-0067">ATP-binding</keyword>
<keyword evidence="6" id="KW-0547">Nucleotide-binding</keyword>
<keyword evidence="4" id="KW-0732">Signal</keyword>
<dbReference type="SUPFAM" id="SSF47384">
    <property type="entry name" value="Homodimeric domain of signal transducing histidine kinase"/>
    <property type="match status" value="1"/>
</dbReference>
<dbReference type="PROSITE" id="PS50109">
    <property type="entry name" value="HIS_KIN"/>
    <property type="match status" value="1"/>
</dbReference>
<dbReference type="RefSeq" id="WP_394836626.1">
    <property type="nucleotide sequence ID" value="NZ_CP089929.1"/>
</dbReference>
<evidence type="ECO:0000313" key="6">
    <source>
        <dbReference type="EMBL" id="WXB06966.1"/>
    </source>
</evidence>
<comment type="catalytic activity">
    <reaction evidence="1">
        <text>ATP + protein L-histidine = ADP + protein N-phospho-L-histidine.</text>
        <dbReference type="EC" id="2.7.13.3"/>
    </reaction>
</comment>
<dbReference type="PANTHER" id="PTHR43065:SF51">
    <property type="entry name" value="HISTIDINE KINASE"/>
    <property type="match status" value="1"/>
</dbReference>
<evidence type="ECO:0000256" key="1">
    <source>
        <dbReference type="ARBA" id="ARBA00000085"/>
    </source>
</evidence>
<name>A0ABZ2L7P8_9BACT</name>
<dbReference type="Pfam" id="PF13188">
    <property type="entry name" value="PAS_8"/>
    <property type="match status" value="1"/>
</dbReference>
<dbReference type="InterPro" id="IPR036097">
    <property type="entry name" value="HisK_dim/P_sf"/>
</dbReference>
<keyword evidence="3" id="KW-1133">Transmembrane helix</keyword>
<dbReference type="InterPro" id="IPR005467">
    <property type="entry name" value="His_kinase_dom"/>
</dbReference>
<feature type="signal peptide" evidence="4">
    <location>
        <begin position="1"/>
        <end position="22"/>
    </location>
</feature>
<dbReference type="PRINTS" id="PR00344">
    <property type="entry name" value="BCTRLSENSOR"/>
</dbReference>
<reference evidence="6" key="1">
    <citation type="submission" date="2021-12" db="EMBL/GenBank/DDBJ databases">
        <title>Discovery of the Pendulisporaceae a myxobacterial family with distinct sporulation behavior and unique specialized metabolism.</title>
        <authorList>
            <person name="Garcia R."/>
            <person name="Popoff A."/>
            <person name="Bader C.D."/>
            <person name="Loehr J."/>
            <person name="Walesch S."/>
            <person name="Walt C."/>
            <person name="Boldt J."/>
            <person name="Bunk B."/>
            <person name="Haeckl F.J.F.P.J."/>
            <person name="Gunesch A.P."/>
            <person name="Birkelbach J."/>
            <person name="Nuebel U."/>
            <person name="Pietschmann T."/>
            <person name="Bach T."/>
            <person name="Mueller R."/>
        </authorList>
    </citation>
    <scope>NUCLEOTIDE SEQUENCE</scope>
    <source>
        <strain evidence="6">MSr11367</strain>
    </source>
</reference>
<dbReference type="InterPro" id="IPR003594">
    <property type="entry name" value="HATPase_dom"/>
</dbReference>
<dbReference type="InterPro" id="IPR000014">
    <property type="entry name" value="PAS"/>
</dbReference>
<sequence>MSTSWKAARLLPTTATSAFASAACAYAIQTGAGALASALLIGVGCLAVALAASLAMYSWRKSHVEMKATQLGIALEAREKELAERERLLKTLVESVPMAIVLFTGLGQILYANEAARALFFDGAHPDGGNFLNRLGRAPEALRRAILGEGDELFSIYDENQQRQTYHLAKRHMELDGESVVLVVVNNLSRELYRQEVDLWKRLLRVLTHELNNSMAPIKSLVNSGRTLIRGVPEESRLTKVFDTVAGRAEHLESFVHRYAEFARLPAPRKAYVELAPFVERLGSLFPEVAVDGELSQATVQFDVGQIEQALINLLKNAIESSGSAHGVTLRVEPVLPSGLRFGVLDRGPGMSPEVLKHALVPFFSTKDNGTGLGLPIASEIVEAHGGVLRLQTREGGGLEVWIRLPGPEASSDPRGKLTLTRT</sequence>
<accession>A0ABZ2L7P8</accession>
<dbReference type="SMART" id="SM00387">
    <property type="entry name" value="HATPase_c"/>
    <property type="match status" value="1"/>
</dbReference>
<keyword evidence="3" id="KW-0812">Transmembrane</keyword>
<dbReference type="CDD" id="cd00075">
    <property type="entry name" value="HATPase"/>
    <property type="match status" value="1"/>
</dbReference>
<proteinExistence type="predicted"/>
<dbReference type="EC" id="2.7.13.3" evidence="2"/>
<keyword evidence="3" id="KW-0472">Membrane</keyword>
<dbReference type="SUPFAM" id="SSF55785">
    <property type="entry name" value="PYP-like sensor domain (PAS domain)"/>
    <property type="match status" value="1"/>
</dbReference>